<dbReference type="InterPro" id="IPR038657">
    <property type="entry name" value="Ribosomal_bL19_sf"/>
</dbReference>
<gene>
    <name evidence="8" type="primary">rpl19</name>
    <name evidence="8" type="ORF">PedoPt_p007</name>
</gene>
<name>A0A7S6T9M9_9STRA</name>
<dbReference type="GO" id="GO:0009507">
    <property type="term" value="C:chloroplast"/>
    <property type="evidence" value="ECO:0007669"/>
    <property type="project" value="UniProtKB-SubCell"/>
</dbReference>
<dbReference type="PRINTS" id="PR00061">
    <property type="entry name" value="RIBOSOMALL19"/>
</dbReference>
<protein>
    <recommendedName>
        <fullName evidence="7">50S ribosomal protein L19, chloroplastic</fullName>
    </recommendedName>
</protein>
<keyword evidence="4 8" id="KW-0934">Plastid</keyword>
<dbReference type="PROSITE" id="PS01015">
    <property type="entry name" value="RIBOSOMAL_L19"/>
    <property type="match status" value="1"/>
</dbReference>
<keyword evidence="3" id="KW-0150">Chloroplast</keyword>
<evidence type="ECO:0000256" key="4">
    <source>
        <dbReference type="ARBA" id="ARBA00022640"/>
    </source>
</evidence>
<dbReference type="EMBL" id="MN935477">
    <property type="protein sequence ID" value="QOU10582.1"/>
    <property type="molecule type" value="Genomic_DNA"/>
</dbReference>
<sequence>MKHNIIQLIEQKNRAYVDTSNHIFVKTGNVVRVSYKITEGAKERIQQYEGLIISTQNRTNSKTFKLRRIAHGVGVEQTFPLFSPKITHIKLCSKSKVRRSKLFFIRNLQSKSKFIRLIK</sequence>
<evidence type="ECO:0000256" key="7">
    <source>
        <dbReference type="ARBA" id="ARBA00035376"/>
    </source>
</evidence>
<comment type="subcellular location">
    <subcellularLocation>
        <location evidence="1">Plastid</location>
        <location evidence="1">Chloroplast</location>
    </subcellularLocation>
</comment>
<organism evidence="8">
    <name type="scientific">Pedospumella sp. Jangsampo120217C5</name>
    <dbReference type="NCBI Taxonomy" id="2782409"/>
    <lineage>
        <taxon>Eukaryota</taxon>
        <taxon>Sar</taxon>
        <taxon>Stramenopiles</taxon>
        <taxon>Ochrophyta</taxon>
        <taxon>Chrysophyceae</taxon>
        <taxon>Chromulinales</taxon>
        <taxon>Chromulinaceae</taxon>
        <taxon>Pedospumella</taxon>
    </lineage>
</organism>
<accession>A0A7S6T9M9</accession>
<dbReference type="GO" id="GO:0003735">
    <property type="term" value="F:structural constituent of ribosome"/>
    <property type="evidence" value="ECO:0007669"/>
    <property type="project" value="InterPro"/>
</dbReference>
<dbReference type="AlphaFoldDB" id="A0A7S6T9M9"/>
<dbReference type="SUPFAM" id="SSF50104">
    <property type="entry name" value="Translation proteins SH3-like domain"/>
    <property type="match status" value="1"/>
</dbReference>
<evidence type="ECO:0000256" key="1">
    <source>
        <dbReference type="ARBA" id="ARBA00004229"/>
    </source>
</evidence>
<evidence type="ECO:0000256" key="3">
    <source>
        <dbReference type="ARBA" id="ARBA00022528"/>
    </source>
</evidence>
<dbReference type="Pfam" id="PF01245">
    <property type="entry name" value="Ribosomal_L19"/>
    <property type="match status" value="1"/>
</dbReference>
<dbReference type="GO" id="GO:0022625">
    <property type="term" value="C:cytosolic large ribosomal subunit"/>
    <property type="evidence" value="ECO:0007669"/>
    <property type="project" value="TreeGrafter"/>
</dbReference>
<dbReference type="InterPro" id="IPR018257">
    <property type="entry name" value="Ribosomal_bL19_CS"/>
</dbReference>
<evidence type="ECO:0000313" key="8">
    <source>
        <dbReference type="EMBL" id="QOU10582.1"/>
    </source>
</evidence>
<proteinExistence type="inferred from homology"/>
<dbReference type="PANTHER" id="PTHR15680:SF9">
    <property type="entry name" value="LARGE RIBOSOMAL SUBUNIT PROTEIN BL19M"/>
    <property type="match status" value="1"/>
</dbReference>
<evidence type="ECO:0000256" key="5">
    <source>
        <dbReference type="ARBA" id="ARBA00022980"/>
    </source>
</evidence>
<dbReference type="Gene3D" id="2.30.30.790">
    <property type="match status" value="1"/>
</dbReference>
<evidence type="ECO:0000256" key="6">
    <source>
        <dbReference type="ARBA" id="ARBA00023274"/>
    </source>
</evidence>
<comment type="similarity">
    <text evidence="2">Belongs to the bacterial ribosomal protein bL19 family.</text>
</comment>
<geneLocation type="plastid" evidence="8"/>
<reference evidence="8" key="1">
    <citation type="journal article" date="2020" name="Front. Plant Sci.">
        <title>Comparative Plastid Genomics of Non-Photosynthetic Chrysophytes: Genome Reduction and Compaction.</title>
        <authorList>
            <person name="Kim J.I."/>
            <person name="Jeong M."/>
            <person name="Archibald J.M."/>
            <person name="Shin W."/>
        </authorList>
    </citation>
    <scope>NUCLEOTIDE SEQUENCE</scope>
    <source>
        <strain evidence="8">Jangsampo120217C5</strain>
    </source>
</reference>
<dbReference type="InterPro" id="IPR008991">
    <property type="entry name" value="Translation_prot_SH3-like_sf"/>
</dbReference>
<dbReference type="GO" id="GO:0006412">
    <property type="term" value="P:translation"/>
    <property type="evidence" value="ECO:0007669"/>
    <property type="project" value="InterPro"/>
</dbReference>
<evidence type="ECO:0000256" key="2">
    <source>
        <dbReference type="ARBA" id="ARBA00005781"/>
    </source>
</evidence>
<dbReference type="PIRSF" id="PIRSF002191">
    <property type="entry name" value="Ribosomal_L19"/>
    <property type="match status" value="1"/>
</dbReference>
<keyword evidence="5 8" id="KW-0689">Ribosomal protein</keyword>
<dbReference type="NCBIfam" id="TIGR01024">
    <property type="entry name" value="rplS_bact"/>
    <property type="match status" value="1"/>
</dbReference>
<dbReference type="InterPro" id="IPR001857">
    <property type="entry name" value="Ribosomal_bL19"/>
</dbReference>
<dbReference type="PANTHER" id="PTHR15680">
    <property type="entry name" value="RIBOSOMAL PROTEIN L19"/>
    <property type="match status" value="1"/>
</dbReference>
<keyword evidence="6" id="KW-0687">Ribonucleoprotein</keyword>